<keyword evidence="3" id="KW-1185">Reference proteome</keyword>
<gene>
    <name evidence="4" type="primary">LOC111099840</name>
</gene>
<protein>
    <submittedName>
        <fullName evidence="4">Scavenger receptor class F member 1-like</fullName>
    </submittedName>
</protein>
<feature type="chain" id="PRO_5034611888" evidence="2">
    <location>
        <begin position="23"/>
        <end position="189"/>
    </location>
</feature>
<dbReference type="RefSeq" id="XP_022287012.1">
    <property type="nucleotide sequence ID" value="XM_022431304.1"/>
</dbReference>
<evidence type="ECO:0000256" key="2">
    <source>
        <dbReference type="SAM" id="SignalP"/>
    </source>
</evidence>
<keyword evidence="1" id="KW-0812">Transmembrane</keyword>
<name>A0A8B8A6C0_CRAVI</name>
<keyword evidence="2" id="KW-0732">Signal</keyword>
<feature type="transmembrane region" description="Helical" evidence="1">
    <location>
        <begin position="128"/>
        <end position="153"/>
    </location>
</feature>
<dbReference type="KEGG" id="cvn:111099840"/>
<proteinExistence type="predicted"/>
<feature type="signal peptide" evidence="2">
    <location>
        <begin position="1"/>
        <end position="22"/>
    </location>
</feature>
<evidence type="ECO:0000313" key="3">
    <source>
        <dbReference type="Proteomes" id="UP000694844"/>
    </source>
</evidence>
<evidence type="ECO:0000313" key="4">
    <source>
        <dbReference type="RefSeq" id="XP_022287012.1"/>
    </source>
</evidence>
<dbReference type="AlphaFoldDB" id="A0A8B8A6C0"/>
<dbReference type="Proteomes" id="UP000694844">
    <property type="component" value="Chromosome 6"/>
</dbReference>
<accession>A0A8B8A6C0</accession>
<keyword evidence="1" id="KW-1133">Transmembrane helix</keyword>
<reference evidence="4" key="1">
    <citation type="submission" date="2025-08" db="UniProtKB">
        <authorList>
            <consortium name="RefSeq"/>
        </authorList>
    </citation>
    <scope>IDENTIFICATION</scope>
    <source>
        <tissue evidence="4">Whole sample</tissue>
    </source>
</reference>
<sequence length="189" mass="20894">MLFLKIVFLVWVIQYRENIVAASVCESVDNDGCCDGYYLEKANCTKCMPGYIGPKCTIPCLYPSYGELCQGNCSCSKSSCDISTGCKALITDNKTSFPVTIEHTASRRSVTLYTTAAPSSISGTINGVLIILILIFGGVDIFLICIHLVLFVIDHQRENTPQRQNTTGRQFVTRNNSMYENIEIGLSNY</sequence>
<keyword evidence="1" id="KW-0472">Membrane</keyword>
<evidence type="ECO:0000256" key="1">
    <source>
        <dbReference type="SAM" id="Phobius"/>
    </source>
</evidence>
<dbReference type="Gene3D" id="2.170.300.10">
    <property type="entry name" value="Tie2 ligand-binding domain superfamily"/>
    <property type="match status" value="1"/>
</dbReference>
<dbReference type="GeneID" id="111099840"/>
<organism evidence="3 4">
    <name type="scientific">Crassostrea virginica</name>
    <name type="common">Eastern oyster</name>
    <dbReference type="NCBI Taxonomy" id="6565"/>
    <lineage>
        <taxon>Eukaryota</taxon>
        <taxon>Metazoa</taxon>
        <taxon>Spiralia</taxon>
        <taxon>Lophotrochozoa</taxon>
        <taxon>Mollusca</taxon>
        <taxon>Bivalvia</taxon>
        <taxon>Autobranchia</taxon>
        <taxon>Pteriomorphia</taxon>
        <taxon>Ostreida</taxon>
        <taxon>Ostreoidea</taxon>
        <taxon>Ostreidae</taxon>
        <taxon>Crassostrea</taxon>
    </lineage>
</organism>